<dbReference type="PANTHER" id="PTHR31760:SF0">
    <property type="entry name" value="S-ADENOSYL-L-METHIONINE-DEPENDENT METHYLTRANSFERASES SUPERFAMILY PROTEIN"/>
    <property type="match status" value="1"/>
</dbReference>
<feature type="region of interest" description="Disordered" evidence="7">
    <location>
        <begin position="218"/>
        <end position="242"/>
    </location>
</feature>
<feature type="binding site" evidence="6">
    <location>
        <position position="86"/>
    </location>
    <ligand>
        <name>S-adenosyl-L-methionine</name>
        <dbReference type="ChEBI" id="CHEBI:59789"/>
    </ligand>
</feature>
<feature type="binding site" evidence="6">
    <location>
        <position position="81"/>
    </location>
    <ligand>
        <name>S-adenosyl-L-methionine</name>
        <dbReference type="ChEBI" id="CHEBI:59789"/>
    </ligand>
</feature>
<dbReference type="GO" id="GO:0005829">
    <property type="term" value="C:cytosol"/>
    <property type="evidence" value="ECO:0007669"/>
    <property type="project" value="TreeGrafter"/>
</dbReference>
<dbReference type="EMBL" id="CP060635">
    <property type="protein sequence ID" value="QNM07987.1"/>
    <property type="molecule type" value="Genomic_DNA"/>
</dbReference>
<keyword evidence="9" id="KW-1185">Reference proteome</keyword>
<dbReference type="KEGG" id="whj:H9Q79_13895"/>
<evidence type="ECO:0000256" key="6">
    <source>
        <dbReference type="HAMAP-Rule" id="MF_00074"/>
    </source>
</evidence>
<dbReference type="EC" id="2.1.1.-" evidence="6"/>
<keyword evidence="1 6" id="KW-0963">Cytoplasm</keyword>
<evidence type="ECO:0000256" key="4">
    <source>
        <dbReference type="ARBA" id="ARBA00022679"/>
    </source>
</evidence>
<dbReference type="Proteomes" id="UP000515860">
    <property type="component" value="Chromosome"/>
</dbReference>
<dbReference type="PANTHER" id="PTHR31760">
    <property type="entry name" value="S-ADENOSYL-L-METHIONINE-DEPENDENT METHYLTRANSFERASES SUPERFAMILY PROTEIN"/>
    <property type="match status" value="1"/>
</dbReference>
<dbReference type="RefSeq" id="WP_249328544.1">
    <property type="nucleotide sequence ID" value="NZ_CP060635.1"/>
</dbReference>
<keyword evidence="4 6" id="KW-0808">Transferase</keyword>
<feature type="binding site" evidence="6">
    <location>
        <begin position="132"/>
        <end position="133"/>
    </location>
    <ligand>
        <name>S-adenosyl-L-methionine</name>
        <dbReference type="ChEBI" id="CHEBI:59789"/>
    </ligand>
</feature>
<comment type="function">
    <text evidence="6">Specifically methylates the N7 position of a guanine in 16S rRNA.</text>
</comment>
<comment type="subcellular location">
    <subcellularLocation>
        <location evidence="6">Cytoplasm</location>
    </subcellularLocation>
</comment>
<dbReference type="FunFam" id="3.40.50.150:FF:000041">
    <property type="entry name" value="Ribosomal RNA small subunit methyltransferase G"/>
    <property type="match status" value="1"/>
</dbReference>
<feature type="binding site" evidence="6">
    <location>
        <position position="151"/>
    </location>
    <ligand>
        <name>S-adenosyl-L-methionine</name>
        <dbReference type="ChEBI" id="CHEBI:59789"/>
    </ligand>
</feature>
<dbReference type="Pfam" id="PF02527">
    <property type="entry name" value="GidB"/>
    <property type="match status" value="1"/>
</dbReference>
<dbReference type="HAMAP" id="MF_00074">
    <property type="entry name" value="16SrRNA_methyltr_G"/>
    <property type="match status" value="1"/>
</dbReference>
<evidence type="ECO:0000313" key="9">
    <source>
        <dbReference type="Proteomes" id="UP000515860"/>
    </source>
</evidence>
<dbReference type="GO" id="GO:0070043">
    <property type="term" value="F:rRNA (guanine-N7-)-methyltransferase activity"/>
    <property type="evidence" value="ECO:0007669"/>
    <property type="project" value="UniProtKB-UniRule"/>
</dbReference>
<organism evidence="8 9">
    <name type="scientific">Wansuia hejianensis</name>
    <dbReference type="NCBI Taxonomy" id="2763667"/>
    <lineage>
        <taxon>Bacteria</taxon>
        <taxon>Bacillati</taxon>
        <taxon>Bacillota</taxon>
        <taxon>Clostridia</taxon>
        <taxon>Lachnospirales</taxon>
        <taxon>Lachnospiraceae</taxon>
        <taxon>Wansuia</taxon>
    </lineage>
</organism>
<dbReference type="PIRSF" id="PIRSF003078">
    <property type="entry name" value="GidB"/>
    <property type="match status" value="1"/>
</dbReference>
<evidence type="ECO:0000256" key="3">
    <source>
        <dbReference type="ARBA" id="ARBA00022603"/>
    </source>
</evidence>
<keyword evidence="2 6" id="KW-0698">rRNA processing</keyword>
<name>A0A7G9GB05_9FIRM</name>
<dbReference type="InterPro" id="IPR029063">
    <property type="entry name" value="SAM-dependent_MTases_sf"/>
</dbReference>
<accession>A0A7G9GB05</accession>
<dbReference type="NCBIfam" id="TIGR00138">
    <property type="entry name" value="rsmG_gidB"/>
    <property type="match status" value="1"/>
</dbReference>
<evidence type="ECO:0000256" key="1">
    <source>
        <dbReference type="ARBA" id="ARBA00022490"/>
    </source>
</evidence>
<evidence type="ECO:0000256" key="5">
    <source>
        <dbReference type="ARBA" id="ARBA00022691"/>
    </source>
</evidence>
<dbReference type="InterPro" id="IPR003682">
    <property type="entry name" value="rRNA_ssu_MeTfrase_G"/>
</dbReference>
<reference evidence="8 9" key="1">
    <citation type="submission" date="2020-08" db="EMBL/GenBank/DDBJ databases">
        <authorList>
            <person name="Liu C."/>
            <person name="Sun Q."/>
        </authorList>
    </citation>
    <scope>NUCLEOTIDE SEQUENCE [LARGE SCALE GENOMIC DNA]</scope>
    <source>
        <strain evidence="8 9">NSJ-29</strain>
    </source>
</reference>
<protein>
    <recommendedName>
        <fullName evidence="6">Ribosomal RNA small subunit methyltransferase G</fullName>
        <ecNumber evidence="6">2.1.1.-</ecNumber>
    </recommendedName>
    <alternativeName>
        <fullName evidence="6">16S rRNA 7-methylguanosine methyltransferase</fullName>
        <shortName evidence="6">16S rRNA m7G methyltransferase</shortName>
    </alternativeName>
</protein>
<gene>
    <name evidence="6 8" type="primary">rsmG</name>
    <name evidence="8" type="ORF">H9Q79_13895</name>
</gene>
<dbReference type="Gene3D" id="3.40.50.150">
    <property type="entry name" value="Vaccinia Virus protein VP39"/>
    <property type="match status" value="1"/>
</dbReference>
<keyword evidence="3 6" id="KW-0489">Methyltransferase</keyword>
<evidence type="ECO:0000313" key="8">
    <source>
        <dbReference type="EMBL" id="QNM07987.1"/>
    </source>
</evidence>
<comment type="similarity">
    <text evidence="6">Belongs to the methyltransferase superfamily. RNA methyltransferase RsmG family.</text>
</comment>
<dbReference type="CDD" id="cd02440">
    <property type="entry name" value="AdoMet_MTases"/>
    <property type="match status" value="1"/>
</dbReference>
<dbReference type="SUPFAM" id="SSF53335">
    <property type="entry name" value="S-adenosyl-L-methionine-dependent methyltransferases"/>
    <property type="match status" value="1"/>
</dbReference>
<proteinExistence type="inferred from homology"/>
<evidence type="ECO:0000256" key="7">
    <source>
        <dbReference type="SAM" id="MobiDB-lite"/>
    </source>
</evidence>
<dbReference type="AlphaFoldDB" id="A0A7G9GB05"/>
<comment type="caution">
    <text evidence="6">Lacks conserved residue(s) required for the propagation of feature annotation.</text>
</comment>
<evidence type="ECO:0000256" key="2">
    <source>
        <dbReference type="ARBA" id="ARBA00022552"/>
    </source>
</evidence>
<keyword evidence="5 6" id="KW-0949">S-adenosyl-L-methionine</keyword>
<sequence>MTETYDLTSLKKGLDELEIHLTEEQTGQFLTYYELLTEWNSFMNLTAITEFQEVVTKHFLDSLSIVKAQDMKKVKTLLDVGTGAGFPGIPLKIAFPWIEVTLLDSLNKRVKFLNEVIQSLKLGGIRALHGRAEDYGKQPEYREQFELCVSRAVANLSSLSEYCLPFVKGGGKFISYKSGKIEEELVQAKKAVYLLGGSCEKTVCFRLPDTDAERSFAILTKERPTPKKYPRKAGLPTKEPLS</sequence>